<organism evidence="1">
    <name type="scientific">Tanacetum cinerariifolium</name>
    <name type="common">Dalmatian daisy</name>
    <name type="synonym">Chrysanthemum cinerariifolium</name>
    <dbReference type="NCBI Taxonomy" id="118510"/>
    <lineage>
        <taxon>Eukaryota</taxon>
        <taxon>Viridiplantae</taxon>
        <taxon>Streptophyta</taxon>
        <taxon>Embryophyta</taxon>
        <taxon>Tracheophyta</taxon>
        <taxon>Spermatophyta</taxon>
        <taxon>Magnoliopsida</taxon>
        <taxon>eudicotyledons</taxon>
        <taxon>Gunneridae</taxon>
        <taxon>Pentapetalae</taxon>
        <taxon>asterids</taxon>
        <taxon>campanulids</taxon>
        <taxon>Asterales</taxon>
        <taxon>Asteraceae</taxon>
        <taxon>Asteroideae</taxon>
        <taxon>Anthemideae</taxon>
        <taxon>Anthemidinae</taxon>
        <taxon>Tanacetum</taxon>
    </lineage>
</organism>
<dbReference type="EMBL" id="BKCJ010403059">
    <property type="protein sequence ID" value="GFA31437.1"/>
    <property type="molecule type" value="Genomic_DNA"/>
</dbReference>
<comment type="caution">
    <text evidence="1">The sequence shown here is derived from an EMBL/GenBank/DDBJ whole genome shotgun (WGS) entry which is preliminary data.</text>
</comment>
<name>A0A699JEL0_TANCI</name>
<protein>
    <submittedName>
        <fullName evidence="1">Uncharacterized protein</fullName>
    </submittedName>
</protein>
<evidence type="ECO:0000313" key="1">
    <source>
        <dbReference type="EMBL" id="GFA31437.1"/>
    </source>
</evidence>
<proteinExistence type="predicted"/>
<sequence length="280" mass="33199">MALDDALVSPVGHLEFMKCNMRLKIGKKFEDLPLKHDILSFIRDIRHFGDIFYLSDDQSISRRKKMFWHTARDDTMFTAMRCISRHEDTQKPVQATKGTRLKTKAKVAKSDKKKQPIKMPKAKGLDMKELVLYQGFPMYSNTNLKVRKSLRVTVEKKIKMMKTILKIKVMVIMMMMLMMMTTKKSSTEHYEVEEEKIDNEETIMKKYDYGHLEEIKVRQEDQKLYKFRDGNKDGISAKEEMEQLRQTKGSSYDLGYQQAALCEEVDVEFREVHWWKRIQE</sequence>
<reference evidence="1" key="1">
    <citation type="journal article" date="2019" name="Sci. Rep.">
        <title>Draft genome of Tanacetum cinerariifolium, the natural source of mosquito coil.</title>
        <authorList>
            <person name="Yamashiro T."/>
            <person name="Shiraishi A."/>
            <person name="Satake H."/>
            <person name="Nakayama K."/>
        </authorList>
    </citation>
    <scope>NUCLEOTIDE SEQUENCE</scope>
</reference>
<gene>
    <name evidence="1" type="ORF">Tci_603409</name>
</gene>
<dbReference type="AlphaFoldDB" id="A0A699JEL0"/>
<accession>A0A699JEL0</accession>